<dbReference type="RefSeq" id="WP_196991467.1">
    <property type="nucleotide sequence ID" value="NZ_JADWYR010000002.1"/>
</dbReference>
<keyword evidence="3" id="KW-0804">Transcription</keyword>
<dbReference type="Pfam" id="PF20240">
    <property type="entry name" value="DUF6597"/>
    <property type="match status" value="1"/>
</dbReference>
<keyword evidence="2" id="KW-0238">DNA-binding</keyword>
<name>A0A931GWA0_9BACT</name>
<dbReference type="GO" id="GO:0043565">
    <property type="term" value="F:sequence-specific DNA binding"/>
    <property type="evidence" value="ECO:0007669"/>
    <property type="project" value="InterPro"/>
</dbReference>
<dbReference type="InterPro" id="IPR046532">
    <property type="entry name" value="DUF6597"/>
</dbReference>
<accession>A0A931GWA0</accession>
<dbReference type="SUPFAM" id="SSF46689">
    <property type="entry name" value="Homeodomain-like"/>
    <property type="match status" value="1"/>
</dbReference>
<comment type="caution">
    <text evidence="5">The sequence shown here is derived from an EMBL/GenBank/DDBJ whole genome shotgun (WGS) entry which is preliminary data.</text>
</comment>
<dbReference type="EMBL" id="JADWYR010000002">
    <property type="protein sequence ID" value="MBG9377380.1"/>
    <property type="molecule type" value="Genomic_DNA"/>
</dbReference>
<evidence type="ECO:0000256" key="2">
    <source>
        <dbReference type="ARBA" id="ARBA00023125"/>
    </source>
</evidence>
<sequence length="254" mass="28972">MRFEQFLPAAHLKPYIRYYVVSENPAAHTYKVLPAAGMVIGFQYNGQLAVMEDHTPTFLASAGITGIADRYRIFAHAGSIGTILVYFTVTGFAHFANAPANELFNLQVSLENIFHRQKIDDVKEKLAQAKTTVQRIRVVEQFLLAELKEKAHDKLIMEAVRMIYDSKGAIKISQLHRRLYISQSPFEKRFRKLVGTTPKKFASIVRFNTVLKALGSAKSLSDICYENNFFDQAHFIKDFRQFTGDTPEAFKRLQ</sequence>
<dbReference type="SMART" id="SM00342">
    <property type="entry name" value="HTH_ARAC"/>
    <property type="match status" value="1"/>
</dbReference>
<keyword evidence="6" id="KW-1185">Reference proteome</keyword>
<evidence type="ECO:0000313" key="6">
    <source>
        <dbReference type="Proteomes" id="UP000628448"/>
    </source>
</evidence>
<protein>
    <submittedName>
        <fullName evidence="5">AraC family transcriptional regulator</fullName>
    </submittedName>
</protein>
<evidence type="ECO:0000313" key="5">
    <source>
        <dbReference type="EMBL" id="MBG9377380.1"/>
    </source>
</evidence>
<evidence type="ECO:0000256" key="3">
    <source>
        <dbReference type="ARBA" id="ARBA00023163"/>
    </source>
</evidence>
<evidence type="ECO:0000256" key="1">
    <source>
        <dbReference type="ARBA" id="ARBA00023015"/>
    </source>
</evidence>
<dbReference type="Gene3D" id="1.10.10.60">
    <property type="entry name" value="Homeodomain-like"/>
    <property type="match status" value="1"/>
</dbReference>
<dbReference type="Pfam" id="PF12833">
    <property type="entry name" value="HTH_18"/>
    <property type="match status" value="1"/>
</dbReference>
<dbReference type="InterPro" id="IPR018060">
    <property type="entry name" value="HTH_AraC"/>
</dbReference>
<dbReference type="PROSITE" id="PS01124">
    <property type="entry name" value="HTH_ARAC_FAMILY_2"/>
    <property type="match status" value="1"/>
</dbReference>
<feature type="domain" description="HTH araC/xylS-type" evidence="4">
    <location>
        <begin position="154"/>
        <end position="253"/>
    </location>
</feature>
<dbReference type="InterPro" id="IPR050204">
    <property type="entry name" value="AraC_XylS_family_regulators"/>
</dbReference>
<dbReference type="PANTHER" id="PTHR46796">
    <property type="entry name" value="HTH-TYPE TRANSCRIPTIONAL ACTIVATOR RHAS-RELATED"/>
    <property type="match status" value="1"/>
</dbReference>
<dbReference type="Proteomes" id="UP000628448">
    <property type="component" value="Unassembled WGS sequence"/>
</dbReference>
<proteinExistence type="predicted"/>
<dbReference type="GO" id="GO:0003700">
    <property type="term" value="F:DNA-binding transcription factor activity"/>
    <property type="evidence" value="ECO:0007669"/>
    <property type="project" value="InterPro"/>
</dbReference>
<dbReference type="InterPro" id="IPR009057">
    <property type="entry name" value="Homeodomain-like_sf"/>
</dbReference>
<dbReference type="AlphaFoldDB" id="A0A931GWA0"/>
<gene>
    <name evidence="5" type="ORF">I5907_14145</name>
</gene>
<evidence type="ECO:0000259" key="4">
    <source>
        <dbReference type="PROSITE" id="PS01124"/>
    </source>
</evidence>
<organism evidence="5 6">
    <name type="scientific">Panacibacter microcysteis</name>
    <dbReference type="NCBI Taxonomy" id="2793269"/>
    <lineage>
        <taxon>Bacteria</taxon>
        <taxon>Pseudomonadati</taxon>
        <taxon>Bacteroidota</taxon>
        <taxon>Chitinophagia</taxon>
        <taxon>Chitinophagales</taxon>
        <taxon>Chitinophagaceae</taxon>
        <taxon>Panacibacter</taxon>
    </lineage>
</organism>
<keyword evidence="1" id="KW-0805">Transcription regulation</keyword>
<reference evidence="5" key="1">
    <citation type="submission" date="2020-11" db="EMBL/GenBank/DDBJ databases">
        <title>Bacterial whole genome sequence for Panacibacter sp. DH6.</title>
        <authorList>
            <person name="Le V."/>
            <person name="Ko S."/>
            <person name="Ahn C.-Y."/>
            <person name="Oh H.-M."/>
        </authorList>
    </citation>
    <scope>NUCLEOTIDE SEQUENCE</scope>
    <source>
        <strain evidence="5">DH6</strain>
    </source>
</reference>
<dbReference type="PANTHER" id="PTHR46796:SF13">
    <property type="entry name" value="HTH-TYPE TRANSCRIPTIONAL ACTIVATOR RHAS"/>
    <property type="match status" value="1"/>
</dbReference>